<keyword evidence="2" id="KW-0808">Transferase</keyword>
<gene>
    <name evidence="2" type="ORF">Q2T77_36135</name>
</gene>
<dbReference type="InterPro" id="IPR052729">
    <property type="entry name" value="Acyl/Acetyltrans_Enzymes"/>
</dbReference>
<dbReference type="GO" id="GO:0016746">
    <property type="term" value="F:acyltransferase activity"/>
    <property type="evidence" value="ECO:0007669"/>
    <property type="project" value="UniProtKB-KW"/>
</dbReference>
<dbReference type="Proteomes" id="UP001169027">
    <property type="component" value="Unassembled WGS sequence"/>
</dbReference>
<reference evidence="2" key="1">
    <citation type="submission" date="2023-06" db="EMBL/GenBank/DDBJ databases">
        <authorList>
            <person name="Jiang Y."/>
            <person name="Liu Q."/>
        </authorList>
    </citation>
    <scope>NUCLEOTIDE SEQUENCE</scope>
    <source>
        <strain evidence="2">CGMCC 1.12090</strain>
    </source>
</reference>
<sequence>MPDRTLDAPTTDEMVLRPMTTGDLPVAHALSAQLRWPHRLTDWAQAFAHAEGFVVERDGAIVATAQRWRWGAHHATIGLVIVAPACQGRRIGQRLMSALLEGLDEHTVLLHATPEGRGLYERLGFVRTGELRQHQGIAESAPMIALKPGWRLRPAGLHEAAGLQALDAAARGMPRDALIADLLAGADACVVLDHDNEPLGFAMLRRFGRGHAIGPVVAPDAEGAKALIAHLAGLNAGNFTRIDIDFASGLTEWLESIGLPCVDAPTTMVRGAPLAEPPGGPKMFAIVTQAIG</sequence>
<name>A0ABT8SI44_9BURK</name>
<keyword evidence="2" id="KW-0012">Acyltransferase</keyword>
<dbReference type="PANTHER" id="PTHR47237:SF2">
    <property type="entry name" value="BLL4206 PROTEIN"/>
    <property type="match status" value="1"/>
</dbReference>
<dbReference type="Pfam" id="PF13673">
    <property type="entry name" value="Acetyltransf_10"/>
    <property type="match status" value="1"/>
</dbReference>
<evidence type="ECO:0000259" key="1">
    <source>
        <dbReference type="PROSITE" id="PS51186"/>
    </source>
</evidence>
<dbReference type="InterPro" id="IPR016181">
    <property type="entry name" value="Acyl_CoA_acyltransferase"/>
</dbReference>
<organism evidence="2 3">
    <name type="scientific">Variovorax ginsengisoli</name>
    <dbReference type="NCBI Taxonomy" id="363844"/>
    <lineage>
        <taxon>Bacteria</taxon>
        <taxon>Pseudomonadati</taxon>
        <taxon>Pseudomonadota</taxon>
        <taxon>Betaproteobacteria</taxon>
        <taxon>Burkholderiales</taxon>
        <taxon>Comamonadaceae</taxon>
        <taxon>Variovorax</taxon>
    </lineage>
</organism>
<dbReference type="Gene3D" id="3.40.630.30">
    <property type="match status" value="1"/>
</dbReference>
<keyword evidence="3" id="KW-1185">Reference proteome</keyword>
<feature type="domain" description="N-acetyltransferase" evidence="1">
    <location>
        <begin position="14"/>
        <end position="148"/>
    </location>
</feature>
<protein>
    <submittedName>
        <fullName evidence="2">GNAT family N-acetyltransferase</fullName>
        <ecNumber evidence="2">2.3.1.-</ecNumber>
    </submittedName>
</protein>
<comment type="caution">
    <text evidence="2">The sequence shown here is derived from an EMBL/GenBank/DDBJ whole genome shotgun (WGS) entry which is preliminary data.</text>
</comment>
<dbReference type="RefSeq" id="WP_301816122.1">
    <property type="nucleotide sequence ID" value="NZ_JAUJZH010000046.1"/>
</dbReference>
<accession>A0ABT8SI44</accession>
<evidence type="ECO:0000313" key="2">
    <source>
        <dbReference type="EMBL" id="MDO1537682.1"/>
    </source>
</evidence>
<dbReference type="InterPro" id="IPR041496">
    <property type="entry name" value="YitH/HolE_GNAT"/>
</dbReference>
<dbReference type="InterPro" id="IPR000182">
    <property type="entry name" value="GNAT_dom"/>
</dbReference>
<dbReference type="PROSITE" id="PS51186">
    <property type="entry name" value="GNAT"/>
    <property type="match status" value="1"/>
</dbReference>
<dbReference type="EMBL" id="JAUKVY010000046">
    <property type="protein sequence ID" value="MDO1537682.1"/>
    <property type="molecule type" value="Genomic_DNA"/>
</dbReference>
<dbReference type="SUPFAM" id="SSF55729">
    <property type="entry name" value="Acyl-CoA N-acyltransferases (Nat)"/>
    <property type="match status" value="1"/>
</dbReference>
<dbReference type="PANTHER" id="PTHR47237">
    <property type="entry name" value="SLL0310 PROTEIN"/>
    <property type="match status" value="1"/>
</dbReference>
<dbReference type="Pfam" id="PF18014">
    <property type="entry name" value="Acetyltransf_18"/>
    <property type="match status" value="1"/>
</dbReference>
<dbReference type="EC" id="2.3.1.-" evidence="2"/>
<evidence type="ECO:0000313" key="3">
    <source>
        <dbReference type="Proteomes" id="UP001169027"/>
    </source>
</evidence>
<dbReference type="CDD" id="cd04301">
    <property type="entry name" value="NAT_SF"/>
    <property type="match status" value="1"/>
</dbReference>
<proteinExistence type="predicted"/>
<dbReference type="Gene3D" id="3.40.630.90">
    <property type="match status" value="1"/>
</dbReference>